<dbReference type="Proteomes" id="UP000193920">
    <property type="component" value="Unassembled WGS sequence"/>
</dbReference>
<proteinExistence type="inferred from homology"/>
<dbReference type="STRING" id="1754190.A0A1Y2A1C5"/>
<dbReference type="AlphaFoldDB" id="A0A1Y2A1C5"/>
<dbReference type="InterPro" id="IPR051330">
    <property type="entry name" value="Phosphatase_reg/MetRdx"/>
</dbReference>
<protein>
    <submittedName>
        <fullName evidence="2">TIP41-domain-containing protein</fullName>
    </submittedName>
</protein>
<gene>
    <name evidence="2" type="ORF">LY90DRAFT_436220</name>
</gene>
<name>A0A1Y2A1C5_9FUNG</name>
<reference evidence="2 3" key="1">
    <citation type="submission" date="2016-08" db="EMBL/GenBank/DDBJ databases">
        <title>A Parts List for Fungal Cellulosomes Revealed by Comparative Genomics.</title>
        <authorList>
            <consortium name="DOE Joint Genome Institute"/>
            <person name="Haitjema C.H."/>
            <person name="Gilmore S.P."/>
            <person name="Henske J.K."/>
            <person name="Solomon K.V."/>
            <person name="De Groot R."/>
            <person name="Kuo A."/>
            <person name="Mondo S.J."/>
            <person name="Salamov A.A."/>
            <person name="Labutti K."/>
            <person name="Zhao Z."/>
            <person name="Chiniquy J."/>
            <person name="Barry K."/>
            <person name="Brewer H.M."/>
            <person name="Purvine S.O."/>
            <person name="Wright A.T."/>
            <person name="Boxma B."/>
            <person name="Van Alen T."/>
            <person name="Hackstein J.H."/>
            <person name="Baker S.E."/>
            <person name="Grigoriev I.V."/>
            <person name="O'Malley M.A."/>
        </authorList>
    </citation>
    <scope>NUCLEOTIDE SEQUENCE [LARGE SCALE GENOMIC DNA]</scope>
    <source>
        <strain evidence="2 3">G1</strain>
    </source>
</reference>
<dbReference type="GO" id="GO:0005829">
    <property type="term" value="C:cytosol"/>
    <property type="evidence" value="ECO:0007669"/>
    <property type="project" value="TreeGrafter"/>
</dbReference>
<organism evidence="2 3">
    <name type="scientific">Neocallimastix californiae</name>
    <dbReference type="NCBI Taxonomy" id="1754190"/>
    <lineage>
        <taxon>Eukaryota</taxon>
        <taxon>Fungi</taxon>
        <taxon>Fungi incertae sedis</taxon>
        <taxon>Chytridiomycota</taxon>
        <taxon>Chytridiomycota incertae sedis</taxon>
        <taxon>Neocallimastigomycetes</taxon>
        <taxon>Neocallimastigales</taxon>
        <taxon>Neocallimastigaceae</taxon>
        <taxon>Neocallimastix</taxon>
    </lineage>
</organism>
<dbReference type="GO" id="GO:0031929">
    <property type="term" value="P:TOR signaling"/>
    <property type="evidence" value="ECO:0007669"/>
    <property type="project" value="TreeGrafter"/>
</dbReference>
<evidence type="ECO:0000313" key="2">
    <source>
        <dbReference type="EMBL" id="ORY16333.1"/>
    </source>
</evidence>
<comment type="similarity">
    <text evidence="1">Belongs to the TIP41 family.</text>
</comment>
<dbReference type="PANTHER" id="PTHR21021:SF16">
    <property type="entry name" value="TIP41-LIKE PROTEIN"/>
    <property type="match status" value="1"/>
</dbReference>
<accession>A0A1Y2A1C5</accession>
<dbReference type="Pfam" id="PF04176">
    <property type="entry name" value="TIP41"/>
    <property type="match status" value="1"/>
</dbReference>
<dbReference type="OrthoDB" id="10253878at2759"/>
<comment type="caution">
    <text evidence="2">The sequence shown here is derived from an EMBL/GenBank/DDBJ whole genome shotgun (WGS) entry which is preliminary data.</text>
</comment>
<dbReference type="InterPro" id="IPR007303">
    <property type="entry name" value="TIP41-like"/>
</dbReference>
<evidence type="ECO:0000313" key="3">
    <source>
        <dbReference type="Proteomes" id="UP000193920"/>
    </source>
</evidence>
<dbReference type="PANTHER" id="PTHR21021">
    <property type="entry name" value="GAF/PUTATIVE CYTOSKELETAL PROTEIN"/>
    <property type="match status" value="1"/>
</dbReference>
<sequence>MPNSNSTPEYKTFENKSSCEKGINIGDWRVTTRKDRIYNSEEIDRISDETKLPQIPEMYFGFNHITIENTKTNVKWSFNTNDALRKVQINLKENENWVRVAVADKWNASRNKEEEEKKKIHRPYDWTFSTDFRGKIENTTAEVTKERIDITKLMRRDPILFFDQVILYEDELGDNGIATLDAKVRVMPTGIFILGRFFLRIEDVLCRSNETRVYLEFDKGYILSEYFSRELPIEDVKKVIK</sequence>
<dbReference type="EMBL" id="MCOG01000333">
    <property type="protein sequence ID" value="ORY16333.1"/>
    <property type="molecule type" value="Genomic_DNA"/>
</dbReference>
<evidence type="ECO:0000256" key="1">
    <source>
        <dbReference type="ARBA" id="ARBA00006658"/>
    </source>
</evidence>
<keyword evidence="3" id="KW-1185">Reference proteome</keyword>